<gene>
    <name evidence="2" type="ORF">CYMTET_53273</name>
</gene>
<evidence type="ECO:0000313" key="2">
    <source>
        <dbReference type="EMBL" id="KAK3236595.1"/>
    </source>
</evidence>
<evidence type="ECO:0000313" key="3">
    <source>
        <dbReference type="Proteomes" id="UP001190700"/>
    </source>
</evidence>
<dbReference type="AlphaFoldDB" id="A0AAE0BIG7"/>
<protein>
    <submittedName>
        <fullName evidence="2">Uncharacterized protein</fullName>
    </submittedName>
</protein>
<feature type="region of interest" description="Disordered" evidence="1">
    <location>
        <begin position="129"/>
        <end position="158"/>
    </location>
</feature>
<evidence type="ECO:0000256" key="1">
    <source>
        <dbReference type="SAM" id="MobiDB-lite"/>
    </source>
</evidence>
<proteinExistence type="predicted"/>
<name>A0AAE0BIG7_9CHLO</name>
<organism evidence="2 3">
    <name type="scientific">Cymbomonas tetramitiformis</name>
    <dbReference type="NCBI Taxonomy" id="36881"/>
    <lineage>
        <taxon>Eukaryota</taxon>
        <taxon>Viridiplantae</taxon>
        <taxon>Chlorophyta</taxon>
        <taxon>Pyramimonadophyceae</taxon>
        <taxon>Pyramimonadales</taxon>
        <taxon>Pyramimonadaceae</taxon>
        <taxon>Cymbomonas</taxon>
    </lineage>
</organism>
<feature type="compositionally biased region" description="Basic and acidic residues" evidence="1">
    <location>
        <begin position="143"/>
        <end position="156"/>
    </location>
</feature>
<dbReference type="EMBL" id="LGRX02034953">
    <property type="protein sequence ID" value="KAK3236595.1"/>
    <property type="molecule type" value="Genomic_DNA"/>
</dbReference>
<dbReference type="Proteomes" id="UP001190700">
    <property type="component" value="Unassembled WGS sequence"/>
</dbReference>
<reference evidence="2 3" key="1">
    <citation type="journal article" date="2015" name="Genome Biol. Evol.">
        <title>Comparative Genomics of a Bacterivorous Green Alga Reveals Evolutionary Causalities and Consequences of Phago-Mixotrophic Mode of Nutrition.</title>
        <authorList>
            <person name="Burns J.A."/>
            <person name="Paasch A."/>
            <person name="Narechania A."/>
            <person name="Kim E."/>
        </authorList>
    </citation>
    <scope>NUCLEOTIDE SEQUENCE [LARGE SCALE GENOMIC DNA]</scope>
    <source>
        <strain evidence="2 3">PLY_AMNH</strain>
    </source>
</reference>
<feature type="non-terminal residue" evidence="2">
    <location>
        <position position="1"/>
    </location>
</feature>
<keyword evidence="3" id="KW-1185">Reference proteome</keyword>
<sequence length="234" mass="25450">STASSSNSPCHIRTPISRSRLMTVPLTSASDATQLSGMFPGIPPRSAPGHARNNEDVDFWDDRVRSISGDGAQSLKPSDELEWSTACHAGGAEIPSSPEAGSEENPWINHIIKPRVFDYSQAYRPTYRTHGVSSKHAPGKQAEASDDRTPSRDGTEVSRAVSMEMASPRGHGEHTEYMQMVKRLDMHSFEASRGGLKRRIAAEKTAANIDAQCCSWRRGAATARCNPALCMAVR</sequence>
<comment type="caution">
    <text evidence="2">The sequence shown here is derived from an EMBL/GenBank/DDBJ whole genome shotgun (WGS) entry which is preliminary data.</text>
</comment>
<feature type="region of interest" description="Disordered" evidence="1">
    <location>
        <begin position="32"/>
        <end position="55"/>
    </location>
</feature>
<accession>A0AAE0BIG7</accession>